<evidence type="ECO:0000256" key="1">
    <source>
        <dbReference type="SAM" id="Coils"/>
    </source>
</evidence>
<proteinExistence type="predicted"/>
<comment type="caution">
    <text evidence="4">The sequence shown here is derived from an EMBL/GenBank/DDBJ whole genome shotgun (WGS) entry which is preliminary data.</text>
</comment>
<keyword evidence="5" id="KW-1185">Reference proteome</keyword>
<sequence length="133" mass="14493">MNPSFAHFPRRLRRASIALLMLALAASPVLAQDEDIGVLLGRAEEAVNRASRADADQYAPDLIGQARQGLAQAQAAAGDRKGRKEAPWLAERATADADLARVRSEEAVANAKLLQQQNEIARLRRQLGMEAQR</sequence>
<protein>
    <submittedName>
        <fullName evidence="4">DUF4398 domain-containing protein</fullName>
    </submittedName>
</protein>
<dbReference type="EMBL" id="SAWZ01000008">
    <property type="protein sequence ID" value="RXR02732.1"/>
    <property type="molecule type" value="Genomic_DNA"/>
</dbReference>
<evidence type="ECO:0000313" key="5">
    <source>
        <dbReference type="Proteomes" id="UP000289784"/>
    </source>
</evidence>
<organism evidence="4 5">
    <name type="scientific">Pseudoxanthomonas composti</name>
    <dbReference type="NCBI Taxonomy" id="2137479"/>
    <lineage>
        <taxon>Bacteria</taxon>
        <taxon>Pseudomonadati</taxon>
        <taxon>Pseudomonadota</taxon>
        <taxon>Gammaproteobacteria</taxon>
        <taxon>Lysobacterales</taxon>
        <taxon>Lysobacteraceae</taxon>
        <taxon>Pseudoxanthomonas</taxon>
    </lineage>
</organism>
<accession>A0A4Q1JU59</accession>
<gene>
    <name evidence="4" type="ORF">EPA99_14730</name>
</gene>
<evidence type="ECO:0000259" key="3">
    <source>
        <dbReference type="Pfam" id="PF14346"/>
    </source>
</evidence>
<evidence type="ECO:0000256" key="2">
    <source>
        <dbReference type="SAM" id="SignalP"/>
    </source>
</evidence>
<keyword evidence="2" id="KW-0732">Signal</keyword>
<dbReference type="RefSeq" id="WP_129471999.1">
    <property type="nucleotide sequence ID" value="NZ_SAWZ01000008.1"/>
</dbReference>
<feature type="signal peptide" evidence="2">
    <location>
        <begin position="1"/>
        <end position="31"/>
    </location>
</feature>
<dbReference type="Pfam" id="PF14346">
    <property type="entry name" value="DUF4398"/>
    <property type="match status" value="1"/>
</dbReference>
<dbReference type="OrthoDB" id="6051145at2"/>
<reference evidence="4 5" key="1">
    <citation type="submission" date="2019-01" db="EMBL/GenBank/DDBJ databases">
        <title>Pseudoxanthomonas composti sp. nov., isolated from compost.</title>
        <authorList>
            <person name="Yang G."/>
        </authorList>
    </citation>
    <scope>NUCLEOTIDE SEQUENCE [LARGE SCALE GENOMIC DNA]</scope>
    <source>
        <strain evidence="4 5">GSS15</strain>
    </source>
</reference>
<name>A0A4Q1JU59_9GAMM</name>
<dbReference type="InterPro" id="IPR025511">
    <property type="entry name" value="DUF4398"/>
</dbReference>
<feature type="coiled-coil region" evidence="1">
    <location>
        <begin position="106"/>
        <end position="133"/>
    </location>
</feature>
<dbReference type="Proteomes" id="UP000289784">
    <property type="component" value="Unassembled WGS sequence"/>
</dbReference>
<dbReference type="Gene3D" id="1.20.1270.390">
    <property type="match status" value="1"/>
</dbReference>
<dbReference type="AlphaFoldDB" id="A0A4Q1JU59"/>
<evidence type="ECO:0000313" key="4">
    <source>
        <dbReference type="EMBL" id="RXR02732.1"/>
    </source>
</evidence>
<keyword evidence="1" id="KW-0175">Coiled coil</keyword>
<feature type="domain" description="DUF4398" evidence="3">
    <location>
        <begin position="41"/>
        <end position="113"/>
    </location>
</feature>
<feature type="chain" id="PRO_5020458504" evidence="2">
    <location>
        <begin position="32"/>
        <end position="133"/>
    </location>
</feature>